<evidence type="ECO:0000259" key="1">
    <source>
        <dbReference type="Pfam" id="PF05193"/>
    </source>
</evidence>
<dbReference type="AlphaFoldDB" id="A0A7C4UBG4"/>
<accession>A0A7C4UBG4</accession>
<dbReference type="Gene3D" id="3.30.830.10">
    <property type="entry name" value="Metalloenzyme, LuxS/M16 peptidase-like"/>
    <property type="match status" value="2"/>
</dbReference>
<feature type="domain" description="Peptidase M16 C-terminal" evidence="1">
    <location>
        <begin position="208"/>
        <end position="385"/>
    </location>
</feature>
<dbReference type="InterPro" id="IPR007863">
    <property type="entry name" value="Peptidase_M16_C"/>
</dbReference>
<dbReference type="InterPro" id="IPR011249">
    <property type="entry name" value="Metalloenz_LuxS/M16"/>
</dbReference>
<dbReference type="PANTHER" id="PTHR11851">
    <property type="entry name" value="METALLOPROTEASE"/>
    <property type="match status" value="1"/>
</dbReference>
<sequence>MRKFVLFTFLFLFIYAQKSQMAKEIEKMKFPEIEWKVPEVGKDIQRVVLKSGAVLFLEEEKKLPIIEISIILKKSGPPYLEDGEYLVQRLFYEMLIKGGTEKYKPDEIVKILEDNAIDISTSDEGDFYRINISFLSEIKEIALPIIEEILFHPRFDEGIMKVEKERVLDNFKREMEDPSEVLFYLFYRVLYPENPASRFANINKLKELKRERLFEIHKTFIKPDNMIISIIGDFNIDEFLKDMENLFKDKYNNEYKIPELKPFKPMEKGKVFFYDMKIPQGYILILHEGERGYSDDYFDLLIMNDILGSGGFTSRIVSKVRNEKGLAYSTWGSYIKRSLFKGYFEAFCATKSGSVNDAIKYIIDEVKRIKEEKVKEEELKIAKESFINSAISSFGNPYNFIRMVSRLEFYNFPLDFYSKYVEKTKEVNIEGVFNAANKYLKPDDFSIIIVGDKSKIDTLKIKGFGELKFIQLEY</sequence>
<comment type="caution">
    <text evidence="2">The sequence shown here is derived from an EMBL/GenBank/DDBJ whole genome shotgun (WGS) entry which is preliminary data.</text>
</comment>
<dbReference type="GO" id="GO:0046872">
    <property type="term" value="F:metal ion binding"/>
    <property type="evidence" value="ECO:0007669"/>
    <property type="project" value="InterPro"/>
</dbReference>
<name>A0A7C4UBG4_UNCW3</name>
<gene>
    <name evidence="2" type="ORF">ENV67_08565</name>
</gene>
<dbReference type="Pfam" id="PF05193">
    <property type="entry name" value="Peptidase_M16_C"/>
    <property type="match status" value="1"/>
</dbReference>
<evidence type="ECO:0000313" key="2">
    <source>
        <dbReference type="EMBL" id="HGW92571.1"/>
    </source>
</evidence>
<organism evidence="2">
    <name type="scientific">candidate division WOR-3 bacterium</name>
    <dbReference type="NCBI Taxonomy" id="2052148"/>
    <lineage>
        <taxon>Bacteria</taxon>
        <taxon>Bacteria division WOR-3</taxon>
    </lineage>
</organism>
<dbReference type="InterPro" id="IPR050361">
    <property type="entry name" value="MPP/UQCRC_Complex"/>
</dbReference>
<protein>
    <submittedName>
        <fullName evidence="2">Insulinase family protein</fullName>
    </submittedName>
</protein>
<dbReference type="SUPFAM" id="SSF63411">
    <property type="entry name" value="LuxS/MPP-like metallohydrolase"/>
    <property type="match status" value="2"/>
</dbReference>
<proteinExistence type="predicted"/>
<dbReference type="EMBL" id="DTHG01000102">
    <property type="protein sequence ID" value="HGW92571.1"/>
    <property type="molecule type" value="Genomic_DNA"/>
</dbReference>
<reference evidence="2" key="1">
    <citation type="journal article" date="2020" name="mSystems">
        <title>Genome- and Community-Level Interaction Insights into Carbon Utilization and Element Cycling Functions of Hydrothermarchaeota in Hydrothermal Sediment.</title>
        <authorList>
            <person name="Zhou Z."/>
            <person name="Liu Y."/>
            <person name="Xu W."/>
            <person name="Pan J."/>
            <person name="Luo Z.H."/>
            <person name="Li M."/>
        </authorList>
    </citation>
    <scope>NUCLEOTIDE SEQUENCE [LARGE SCALE GENOMIC DNA]</scope>
    <source>
        <strain evidence="2">SpSt-780</strain>
    </source>
</reference>